<dbReference type="EMBL" id="AOID01000019">
    <property type="protein sequence ID" value="ELY68848.1"/>
    <property type="molecule type" value="Genomic_DNA"/>
</dbReference>
<keyword evidence="2" id="KW-1185">Reference proteome</keyword>
<comment type="caution">
    <text evidence="1">The sequence shown here is derived from an EMBL/GenBank/DDBJ whole genome shotgun (WGS) entry which is preliminary data.</text>
</comment>
<sequence length="89" mass="9153">MFPRQTPARPDRCAFAAATTASSCGFLPPGVQAYYVCDISSAAEVFDITPHVKAAFATGGVTLLVQGHALGYVLLTVAIAAPTEVPGDN</sequence>
<gene>
    <name evidence="1" type="ORF">C489_05763</name>
</gene>
<evidence type="ECO:0000313" key="2">
    <source>
        <dbReference type="Proteomes" id="UP000011632"/>
    </source>
</evidence>
<protein>
    <submittedName>
        <fullName evidence="1">Uncharacterized protein</fullName>
    </submittedName>
</protein>
<dbReference type="AlphaFoldDB" id="L9Y7D2"/>
<proteinExistence type="predicted"/>
<reference evidence="1 2" key="1">
    <citation type="journal article" date="2014" name="PLoS Genet.">
        <title>Phylogenetically driven sequencing of extremely halophilic archaea reveals strategies for static and dynamic osmo-response.</title>
        <authorList>
            <person name="Becker E.A."/>
            <person name="Seitzer P.M."/>
            <person name="Tritt A."/>
            <person name="Larsen D."/>
            <person name="Krusor M."/>
            <person name="Yao A.I."/>
            <person name="Wu D."/>
            <person name="Madern D."/>
            <person name="Eisen J.A."/>
            <person name="Darling A.E."/>
            <person name="Facciotti M.T."/>
        </authorList>
    </citation>
    <scope>NUCLEOTIDE SEQUENCE [LARGE SCALE GENOMIC DNA]</scope>
    <source>
        <strain evidence="1 2">JCM 10478</strain>
    </source>
</reference>
<dbReference type="PROSITE" id="PS51257">
    <property type="entry name" value="PROKAR_LIPOPROTEIN"/>
    <property type="match status" value="1"/>
</dbReference>
<accession>L9Y7D2</accession>
<evidence type="ECO:0000313" key="1">
    <source>
        <dbReference type="EMBL" id="ELY68848.1"/>
    </source>
</evidence>
<dbReference type="Proteomes" id="UP000011632">
    <property type="component" value="Unassembled WGS sequence"/>
</dbReference>
<organism evidence="1 2">
    <name type="scientific">Natrinema versiforme JCM 10478</name>
    <dbReference type="NCBI Taxonomy" id="1227496"/>
    <lineage>
        <taxon>Archaea</taxon>
        <taxon>Methanobacteriati</taxon>
        <taxon>Methanobacteriota</taxon>
        <taxon>Stenosarchaea group</taxon>
        <taxon>Halobacteria</taxon>
        <taxon>Halobacteriales</taxon>
        <taxon>Natrialbaceae</taxon>
        <taxon>Natrinema</taxon>
    </lineage>
</organism>
<name>L9Y7D2_9EURY</name>